<evidence type="ECO:0000256" key="1">
    <source>
        <dbReference type="SAM" id="MobiDB-lite"/>
    </source>
</evidence>
<evidence type="ECO:0000313" key="3">
    <source>
        <dbReference type="Proteomes" id="UP001501591"/>
    </source>
</evidence>
<organism evidence="2 3">
    <name type="scientific">Microbacterium soli</name>
    <dbReference type="NCBI Taxonomy" id="446075"/>
    <lineage>
        <taxon>Bacteria</taxon>
        <taxon>Bacillati</taxon>
        <taxon>Actinomycetota</taxon>
        <taxon>Actinomycetes</taxon>
        <taxon>Micrococcales</taxon>
        <taxon>Microbacteriaceae</taxon>
        <taxon>Microbacterium</taxon>
    </lineage>
</organism>
<dbReference type="Proteomes" id="UP001501591">
    <property type="component" value="Unassembled WGS sequence"/>
</dbReference>
<evidence type="ECO:0000313" key="2">
    <source>
        <dbReference type="EMBL" id="GAA3948033.1"/>
    </source>
</evidence>
<feature type="compositionally biased region" description="Basic and acidic residues" evidence="1">
    <location>
        <begin position="21"/>
        <end position="42"/>
    </location>
</feature>
<feature type="region of interest" description="Disordered" evidence="1">
    <location>
        <begin position="1"/>
        <end position="54"/>
    </location>
</feature>
<keyword evidence="3" id="KW-1185">Reference proteome</keyword>
<comment type="caution">
    <text evidence="2">The sequence shown here is derived from an EMBL/GenBank/DDBJ whole genome shotgun (WGS) entry which is preliminary data.</text>
</comment>
<accession>A0ABP7NK75</accession>
<feature type="region of interest" description="Disordered" evidence="1">
    <location>
        <begin position="71"/>
        <end position="104"/>
    </location>
</feature>
<feature type="compositionally biased region" description="Basic and acidic residues" evidence="1">
    <location>
        <begin position="80"/>
        <end position="94"/>
    </location>
</feature>
<proteinExistence type="predicted"/>
<dbReference type="EMBL" id="BAABCP010000002">
    <property type="protein sequence ID" value="GAA3948033.1"/>
    <property type="molecule type" value="Genomic_DNA"/>
</dbReference>
<reference evidence="3" key="1">
    <citation type="journal article" date="2019" name="Int. J. Syst. Evol. Microbiol.">
        <title>The Global Catalogue of Microorganisms (GCM) 10K type strain sequencing project: providing services to taxonomists for standard genome sequencing and annotation.</title>
        <authorList>
            <consortium name="The Broad Institute Genomics Platform"/>
            <consortium name="The Broad Institute Genome Sequencing Center for Infectious Disease"/>
            <person name="Wu L."/>
            <person name="Ma J."/>
        </authorList>
    </citation>
    <scope>NUCLEOTIDE SEQUENCE [LARGE SCALE GENOMIC DNA]</scope>
    <source>
        <strain evidence="3">JCM 17024</strain>
    </source>
</reference>
<gene>
    <name evidence="2" type="ORF">GCM10022383_27260</name>
</gene>
<protein>
    <submittedName>
        <fullName evidence="2">Uncharacterized protein</fullName>
    </submittedName>
</protein>
<name>A0ABP7NK75_9MICO</name>
<sequence length="104" mass="11675">MQDVDRIPTVNAHMFGAYDQEMNRHSPSDDDSDRRATDRWADDGGTPAFAVIPPEPSTSWVRAVARHWHPYAPTQATQDRAAEVKRARALKPRDIPSQSPDPRG</sequence>